<dbReference type="PANTHER" id="PTHR16222:SF24">
    <property type="entry name" value="ADP-RIBOSYLHYDROLASE ARH3"/>
    <property type="match status" value="1"/>
</dbReference>
<keyword evidence="4" id="KW-1185">Reference proteome</keyword>
<evidence type="ECO:0000256" key="2">
    <source>
        <dbReference type="ARBA" id="ARBA00022801"/>
    </source>
</evidence>
<comment type="similarity">
    <text evidence="1">Belongs to the ADP-ribosylglycohydrolase family.</text>
</comment>
<dbReference type="InterPro" id="IPR005502">
    <property type="entry name" value="Ribosyl_crysJ1"/>
</dbReference>
<comment type="caution">
    <text evidence="3">The sequence shown here is derived from an EMBL/GenBank/DDBJ whole genome shotgun (WGS) entry which is preliminary data.</text>
</comment>
<dbReference type="EMBL" id="CAXJRC010000046">
    <property type="protein sequence ID" value="CAL2108791.1"/>
    <property type="molecule type" value="Genomic_DNA"/>
</dbReference>
<dbReference type="InterPro" id="IPR050792">
    <property type="entry name" value="ADP-ribosylglycohydrolase"/>
</dbReference>
<proteinExistence type="inferred from homology"/>
<sequence length="325" mass="36912">MKSNIIEATFLGLAVGDALGVPVEFRSRKELQANPVTSMLGYGTYSQPKGTWSDDSSLTFCLAESLCKEHDINLVDISKNFINWLDYGFWTPHGKVFDIGIQTRQSIYQLAKIINSKEYSDLELLKYSNDEYTNGNGSLMRIIPLLFHIKDFEINKQFETIWFVSSLTHPHIRSAIACFIYLQFAKNIIEGNTLIGAYRKMQKKVNTFFDEKELSSYEKQHFSRVLNNNITTLRENEIKSGGYVIDTLEASLWCLLTSSSYKETVLKAVNLGDDTDTTATVAGAIAGLYYGMEAIPKEWVEVLARKNDIISLSKKFAKKYGYEKQ</sequence>
<dbReference type="Gene3D" id="1.10.4080.10">
    <property type="entry name" value="ADP-ribosylation/Crystallin J1"/>
    <property type="match status" value="1"/>
</dbReference>
<keyword evidence="3" id="KW-0326">Glycosidase</keyword>
<dbReference type="RefSeq" id="WP_348740386.1">
    <property type="nucleotide sequence ID" value="NZ_CAXJRC010000046.1"/>
</dbReference>
<protein>
    <submittedName>
        <fullName evidence="3">ADP-ribosyl-(Dinitrogen reductase) hydrolase</fullName>
        <ecNumber evidence="3">3.2.2.24</ecNumber>
    </submittedName>
</protein>
<dbReference type="GO" id="GO:0047407">
    <property type="term" value="F:ADP-ribosyl-[dinitrogen reductase] hydrolase activity"/>
    <property type="evidence" value="ECO:0007669"/>
    <property type="project" value="UniProtKB-EC"/>
</dbReference>
<keyword evidence="2 3" id="KW-0378">Hydrolase</keyword>
<evidence type="ECO:0000313" key="3">
    <source>
        <dbReference type="EMBL" id="CAL2108791.1"/>
    </source>
</evidence>
<accession>A0ABM9PSH9</accession>
<dbReference type="InterPro" id="IPR036705">
    <property type="entry name" value="Ribosyl_crysJ1_sf"/>
</dbReference>
<reference evidence="3 4" key="1">
    <citation type="submission" date="2024-05" db="EMBL/GenBank/DDBJ databases">
        <authorList>
            <person name="Duchaud E."/>
        </authorList>
    </citation>
    <scope>NUCLEOTIDE SEQUENCE [LARGE SCALE GENOMIC DNA]</scope>
    <source>
        <strain evidence="3">Ena-SAMPLE-TAB-13-05-2024-13:56:06:370-140305</strain>
    </source>
</reference>
<dbReference type="PANTHER" id="PTHR16222">
    <property type="entry name" value="ADP-RIBOSYLGLYCOHYDROLASE"/>
    <property type="match status" value="1"/>
</dbReference>
<dbReference type="SUPFAM" id="SSF101478">
    <property type="entry name" value="ADP-ribosylglycohydrolase"/>
    <property type="match status" value="1"/>
</dbReference>
<organism evidence="3 4">
    <name type="scientific">Tenacibaculum vairaonense</name>
    <dbReference type="NCBI Taxonomy" id="3137860"/>
    <lineage>
        <taxon>Bacteria</taxon>
        <taxon>Pseudomonadati</taxon>
        <taxon>Bacteroidota</taxon>
        <taxon>Flavobacteriia</taxon>
        <taxon>Flavobacteriales</taxon>
        <taxon>Flavobacteriaceae</taxon>
        <taxon>Tenacibaculum</taxon>
    </lineage>
</organism>
<dbReference type="Proteomes" id="UP001497602">
    <property type="component" value="Unassembled WGS sequence"/>
</dbReference>
<dbReference type="EC" id="3.2.2.24" evidence="3"/>
<gene>
    <name evidence="3" type="ORF">T190115A13A_90137</name>
</gene>
<name>A0ABM9PSH9_9FLAO</name>
<evidence type="ECO:0000313" key="4">
    <source>
        <dbReference type="Proteomes" id="UP001497602"/>
    </source>
</evidence>
<dbReference type="Pfam" id="PF03747">
    <property type="entry name" value="ADP_ribosyl_GH"/>
    <property type="match status" value="1"/>
</dbReference>
<evidence type="ECO:0000256" key="1">
    <source>
        <dbReference type="ARBA" id="ARBA00010702"/>
    </source>
</evidence>